<dbReference type="Pfam" id="PF25597">
    <property type="entry name" value="SH3_retrovirus"/>
    <property type="match status" value="1"/>
</dbReference>
<reference evidence="4" key="1">
    <citation type="journal article" date="2022" name="Int. J. Mol. Sci.">
        <title>Draft Genome of Tanacetum Coccineum: Genomic Comparison of Closely Related Tanacetum-Family Plants.</title>
        <authorList>
            <person name="Yamashiro T."/>
            <person name="Shiraishi A."/>
            <person name="Nakayama K."/>
            <person name="Satake H."/>
        </authorList>
    </citation>
    <scope>NUCLEOTIDE SEQUENCE</scope>
</reference>
<keyword evidence="5" id="KW-1185">Reference proteome</keyword>
<protein>
    <submittedName>
        <fullName evidence="4">Ribonuclease H-like domain-containing protein</fullName>
    </submittedName>
</protein>
<dbReference type="EMBL" id="BQNB010020544">
    <property type="protein sequence ID" value="GJT97121.1"/>
    <property type="molecule type" value="Genomic_DNA"/>
</dbReference>
<comment type="caution">
    <text evidence="4">The sequence shown here is derived from an EMBL/GenBank/DDBJ whole genome shotgun (WGS) entry which is preliminary data.</text>
</comment>
<proteinExistence type="predicted"/>
<sequence length="724" mass="80469">MSHPHPKRKLVPIVVLTRSGKVPINNARQNSSRAAVIVNTARPLNTAYPKQAVNGNKNSNYNHIVNTVKGSGVNTVRLKPAVNTARPKAAVNTARPKAGVNVGRPKVVLKADKGNLVNAVKASACWVSRPKQKVLDHAQVSNGLGPQKRLILLPYEQGNPEQDLQERGIFNSGCSRHMTGNKSLIDFEEINGGFVAFGGNSRGGKITGKGKIRTGNLDFDDVYFVKELKFNLLIVSQMCDKKNSVLFTDTECFVLSSDFKLTDENHVLLKVPRKDNMYSVDLKNIIPKRGLTCLYAKATSDESDLWHRRLGHVNFKTMNKLVKGNLVRGLPLNFFEINQTCVACQKGKQHRASCKTKTISSISQPLQMLHMDLFGPTFVKSLMKKMYCLVVTDDYSRFSWVFFLATKDETSEILKTFITGIENLIDLRVKVIRCDNGTEFKNRIMNQFCEMKGIKREFNVARTPQQNGVAERKNKTLIEAARTMLADSKLPTTFWVEAVNTACYVQNRVLVIKPHNKTPYELFLGRKPALSFMRPFGCPVTILNTIDHLGKFDGKDDEGFFVGYSTNSKPFRVFNSRTRIVEENLHVKFNENTPNIAGSGPNWLFDIDALTKTMNYQPVVAGNQTNGNAGTKENIDAGKASVEIVPGKDYILLPLLTQDPPFSSSSKNSPDAGFKPSGEEEKRDAKEVSSTEEPIVNQQKDSSANSTNTINTVNAAGIEVNYVD</sequence>
<dbReference type="InterPro" id="IPR054722">
    <property type="entry name" value="PolX-like_BBD"/>
</dbReference>
<dbReference type="Pfam" id="PF00665">
    <property type="entry name" value="rve"/>
    <property type="match status" value="1"/>
</dbReference>
<dbReference type="SUPFAM" id="SSF53098">
    <property type="entry name" value="Ribonuclease H-like"/>
    <property type="match status" value="1"/>
</dbReference>
<evidence type="ECO:0000256" key="2">
    <source>
        <dbReference type="SAM" id="MobiDB-lite"/>
    </source>
</evidence>
<dbReference type="InterPro" id="IPR039537">
    <property type="entry name" value="Retrotran_Ty1/copia-like"/>
</dbReference>
<name>A0ABQ5IBN3_9ASTR</name>
<feature type="compositionally biased region" description="Polar residues" evidence="2">
    <location>
        <begin position="696"/>
        <end position="714"/>
    </location>
</feature>
<keyword evidence="1" id="KW-0378">Hydrolase</keyword>
<keyword evidence="1" id="KW-0645">Protease</keyword>
<evidence type="ECO:0000259" key="3">
    <source>
        <dbReference type="PROSITE" id="PS50994"/>
    </source>
</evidence>
<accession>A0ABQ5IBN3</accession>
<dbReference type="Pfam" id="PF22936">
    <property type="entry name" value="Pol_BBD"/>
    <property type="match status" value="1"/>
</dbReference>
<dbReference type="PANTHER" id="PTHR42648:SF32">
    <property type="entry name" value="RIBONUCLEASE H-LIKE DOMAIN, GAG-PRE-INTEGRASE DOMAIN PROTEIN-RELATED"/>
    <property type="match status" value="1"/>
</dbReference>
<feature type="compositionally biased region" description="Basic and acidic residues" evidence="2">
    <location>
        <begin position="677"/>
        <end position="689"/>
    </location>
</feature>
<dbReference type="PANTHER" id="PTHR42648">
    <property type="entry name" value="TRANSPOSASE, PUTATIVE-RELATED"/>
    <property type="match status" value="1"/>
</dbReference>
<dbReference type="InterPro" id="IPR012337">
    <property type="entry name" value="RNaseH-like_sf"/>
</dbReference>
<evidence type="ECO:0000313" key="4">
    <source>
        <dbReference type="EMBL" id="GJT97121.1"/>
    </source>
</evidence>
<organism evidence="4 5">
    <name type="scientific">Tanacetum coccineum</name>
    <dbReference type="NCBI Taxonomy" id="301880"/>
    <lineage>
        <taxon>Eukaryota</taxon>
        <taxon>Viridiplantae</taxon>
        <taxon>Streptophyta</taxon>
        <taxon>Embryophyta</taxon>
        <taxon>Tracheophyta</taxon>
        <taxon>Spermatophyta</taxon>
        <taxon>Magnoliopsida</taxon>
        <taxon>eudicotyledons</taxon>
        <taxon>Gunneridae</taxon>
        <taxon>Pentapetalae</taxon>
        <taxon>asterids</taxon>
        <taxon>campanulids</taxon>
        <taxon>Asterales</taxon>
        <taxon>Asteraceae</taxon>
        <taxon>Asteroideae</taxon>
        <taxon>Anthemideae</taxon>
        <taxon>Anthemidinae</taxon>
        <taxon>Tanacetum</taxon>
    </lineage>
</organism>
<reference evidence="4" key="2">
    <citation type="submission" date="2022-01" db="EMBL/GenBank/DDBJ databases">
        <authorList>
            <person name="Yamashiro T."/>
            <person name="Shiraishi A."/>
            <person name="Satake H."/>
            <person name="Nakayama K."/>
        </authorList>
    </citation>
    <scope>NUCLEOTIDE SEQUENCE</scope>
</reference>
<dbReference type="PROSITE" id="PS50994">
    <property type="entry name" value="INTEGRASE"/>
    <property type="match status" value="1"/>
</dbReference>
<dbReference type="InterPro" id="IPR057670">
    <property type="entry name" value="SH3_retrovirus"/>
</dbReference>
<dbReference type="Proteomes" id="UP001151760">
    <property type="component" value="Unassembled WGS sequence"/>
</dbReference>
<gene>
    <name evidence="4" type="ORF">Tco_1092639</name>
</gene>
<evidence type="ECO:0000313" key="5">
    <source>
        <dbReference type="Proteomes" id="UP001151760"/>
    </source>
</evidence>
<feature type="region of interest" description="Disordered" evidence="2">
    <location>
        <begin position="661"/>
        <end position="724"/>
    </location>
</feature>
<dbReference type="InterPro" id="IPR001584">
    <property type="entry name" value="Integrase_cat-core"/>
</dbReference>
<feature type="domain" description="Integrase catalytic" evidence="3">
    <location>
        <begin position="361"/>
        <end position="527"/>
    </location>
</feature>
<dbReference type="Pfam" id="PF13976">
    <property type="entry name" value="gag_pre-integrs"/>
    <property type="match status" value="1"/>
</dbReference>
<evidence type="ECO:0000256" key="1">
    <source>
        <dbReference type="ARBA" id="ARBA00022670"/>
    </source>
</evidence>
<dbReference type="InterPro" id="IPR036397">
    <property type="entry name" value="RNaseH_sf"/>
</dbReference>
<dbReference type="Gene3D" id="3.30.420.10">
    <property type="entry name" value="Ribonuclease H-like superfamily/Ribonuclease H"/>
    <property type="match status" value="1"/>
</dbReference>
<dbReference type="InterPro" id="IPR025724">
    <property type="entry name" value="GAG-pre-integrase_dom"/>
</dbReference>